<dbReference type="EMBL" id="OCND01000004">
    <property type="protein sequence ID" value="SOD54494.1"/>
    <property type="molecule type" value="Genomic_DNA"/>
</dbReference>
<feature type="chain" id="PRO_5013216353" evidence="1">
    <location>
        <begin position="20"/>
        <end position="344"/>
    </location>
</feature>
<evidence type="ECO:0000256" key="1">
    <source>
        <dbReference type="SAM" id="SignalP"/>
    </source>
</evidence>
<dbReference type="CDD" id="cd14788">
    <property type="entry name" value="GumN"/>
    <property type="match status" value="1"/>
</dbReference>
<evidence type="ECO:0000313" key="3">
    <source>
        <dbReference type="Proteomes" id="UP000219374"/>
    </source>
</evidence>
<evidence type="ECO:0000313" key="2">
    <source>
        <dbReference type="EMBL" id="SOD54494.1"/>
    </source>
</evidence>
<feature type="signal peptide" evidence="1">
    <location>
        <begin position="1"/>
        <end position="19"/>
    </location>
</feature>
<keyword evidence="3" id="KW-1185">Reference proteome</keyword>
<accession>A0A286D793</accession>
<dbReference type="RefSeq" id="WP_097121738.1">
    <property type="nucleotide sequence ID" value="NZ_OCND01000004.1"/>
</dbReference>
<dbReference type="AlphaFoldDB" id="A0A286D793"/>
<dbReference type="OrthoDB" id="8743055at2"/>
<dbReference type="Proteomes" id="UP000219374">
    <property type="component" value="Unassembled WGS sequence"/>
</dbReference>
<keyword evidence="1" id="KW-0732">Signal</keyword>
<protein>
    <submittedName>
        <fullName evidence="2">Uncharacterized conserved protein YbaP, TraB family</fullName>
    </submittedName>
</protein>
<dbReference type="InterPro" id="IPR002816">
    <property type="entry name" value="TraB/PrgY/GumN_fam"/>
</dbReference>
<name>A0A286D793_9GAMM</name>
<reference evidence="2 3" key="1">
    <citation type="submission" date="2017-09" db="EMBL/GenBank/DDBJ databases">
        <authorList>
            <person name="Ehlers B."/>
            <person name="Leendertz F.H."/>
        </authorList>
    </citation>
    <scope>NUCLEOTIDE SEQUENCE [LARGE SCALE GENOMIC DNA]</scope>
    <source>
        <strain evidence="2 3">CGMCC 1.10978</strain>
    </source>
</reference>
<sequence length="344" mass="36986">MRLLALSVLFCLVAAPALAQSSADGAEQAGATAPAPAGGQAVVDMDTVVVSGSQPGPGLWKVSKGEHVLWVMGTLSPLPRKMTWLSSETEAILAQAQEVVRPPGVSFDADIGIVRGAFLIPSLLKARKNPDGATLKDVLPADLYARWSVLKARYLGHDAGVEKWRPMFAARELYEAALKKSGLSESGVVGPVVDKAVKRHGIRTASPTVKFKVEQPKATIKEFQRTSLDDLECFRATLERIENDLPLMVERANAWSVGDVEGLRALPYENQQTACIAAFSSAEFARKRGLDDLPAKVRSQWMSAAETALENNPVSFATLPIAELLKPDGYLGQLQAKGYLVEAP</sequence>
<proteinExistence type="predicted"/>
<dbReference type="Pfam" id="PF01963">
    <property type="entry name" value="TraB_PrgY_gumN"/>
    <property type="match status" value="1"/>
</dbReference>
<organism evidence="2 3">
    <name type="scientific">Pseudoxanthomonas wuyuanensis</name>
    <dbReference type="NCBI Taxonomy" id="1073196"/>
    <lineage>
        <taxon>Bacteria</taxon>
        <taxon>Pseudomonadati</taxon>
        <taxon>Pseudomonadota</taxon>
        <taxon>Gammaproteobacteria</taxon>
        <taxon>Lysobacterales</taxon>
        <taxon>Lysobacteraceae</taxon>
        <taxon>Pseudoxanthomonas</taxon>
    </lineage>
</organism>
<gene>
    <name evidence="2" type="ORF">SAMN06296416_10499</name>
</gene>